<feature type="region of interest" description="Disordered" evidence="1">
    <location>
        <begin position="80"/>
        <end position="150"/>
    </location>
</feature>
<protein>
    <submittedName>
        <fullName evidence="3">Uncharacterized protein</fullName>
    </submittedName>
</protein>
<keyword evidence="2" id="KW-0812">Transmembrane</keyword>
<reference evidence="3 4" key="1">
    <citation type="submission" date="2023-10" db="EMBL/GenBank/DDBJ databases">
        <title>Microbacterium xanthum sp. nov., isolated from seaweed.</title>
        <authorList>
            <person name="Lee S.D."/>
        </authorList>
    </citation>
    <scope>NUCLEOTIDE SEQUENCE [LARGE SCALE GENOMIC DNA]</scope>
    <source>
        <strain evidence="3 4">KCTC 19124</strain>
    </source>
</reference>
<feature type="compositionally biased region" description="Acidic residues" evidence="1">
    <location>
        <begin position="132"/>
        <end position="141"/>
    </location>
</feature>
<organism evidence="3 4">
    <name type="scientific">Microbacterium aquimaris</name>
    <dbReference type="NCBI Taxonomy" id="459816"/>
    <lineage>
        <taxon>Bacteria</taxon>
        <taxon>Bacillati</taxon>
        <taxon>Actinomycetota</taxon>
        <taxon>Actinomycetes</taxon>
        <taxon>Micrococcales</taxon>
        <taxon>Microbacteriaceae</taxon>
        <taxon>Microbacterium</taxon>
    </lineage>
</organism>
<gene>
    <name evidence="3" type="ORF">R2Q92_09350</name>
</gene>
<evidence type="ECO:0000313" key="4">
    <source>
        <dbReference type="Proteomes" id="UP001291912"/>
    </source>
</evidence>
<comment type="caution">
    <text evidence="3">The sequence shown here is derived from an EMBL/GenBank/DDBJ whole genome shotgun (WGS) entry which is preliminary data.</text>
</comment>
<feature type="transmembrane region" description="Helical" evidence="2">
    <location>
        <begin position="12"/>
        <end position="34"/>
    </location>
</feature>
<name>A0ABU5N7K2_9MICO</name>
<feature type="transmembrane region" description="Helical" evidence="2">
    <location>
        <begin position="46"/>
        <end position="66"/>
    </location>
</feature>
<dbReference type="RefSeq" id="WP_194424542.1">
    <property type="nucleotide sequence ID" value="NZ_BAAAPT010000002.1"/>
</dbReference>
<keyword evidence="4" id="KW-1185">Reference proteome</keyword>
<dbReference type="Proteomes" id="UP001291912">
    <property type="component" value="Unassembled WGS sequence"/>
</dbReference>
<evidence type="ECO:0000256" key="2">
    <source>
        <dbReference type="SAM" id="Phobius"/>
    </source>
</evidence>
<proteinExistence type="predicted"/>
<keyword evidence="2" id="KW-0472">Membrane</keyword>
<keyword evidence="2" id="KW-1133">Transmembrane helix</keyword>
<dbReference type="EMBL" id="JAWJYN010000002">
    <property type="protein sequence ID" value="MDZ8162047.1"/>
    <property type="molecule type" value="Genomic_DNA"/>
</dbReference>
<accession>A0ABU5N7K2</accession>
<evidence type="ECO:0000256" key="1">
    <source>
        <dbReference type="SAM" id="MobiDB-lite"/>
    </source>
</evidence>
<evidence type="ECO:0000313" key="3">
    <source>
        <dbReference type="EMBL" id="MDZ8162047.1"/>
    </source>
</evidence>
<sequence>MHAPSPARRGALLRALLAAGIGATVIALIAMVTASMRADVEGIRAAGTFVVTGLTLTAVGLVVSAVSEHGKMFVRALIETASLRPPPPTDSGDGEGTDSPRDAPPPSTPPIGALWWQPAPGPLDRPASRDFDDPDDPDDPDTAPRGVPPA</sequence>